<reference evidence="1" key="1">
    <citation type="journal article" date="2015" name="Nature">
        <title>Complex archaea that bridge the gap between prokaryotes and eukaryotes.</title>
        <authorList>
            <person name="Spang A."/>
            <person name="Saw J.H."/>
            <person name="Jorgensen S.L."/>
            <person name="Zaremba-Niedzwiedzka K."/>
            <person name="Martijn J."/>
            <person name="Lind A.E."/>
            <person name="van Eijk R."/>
            <person name="Schleper C."/>
            <person name="Guy L."/>
            <person name="Ettema T.J."/>
        </authorList>
    </citation>
    <scope>NUCLEOTIDE SEQUENCE</scope>
</reference>
<organism evidence="1">
    <name type="scientific">marine sediment metagenome</name>
    <dbReference type="NCBI Taxonomy" id="412755"/>
    <lineage>
        <taxon>unclassified sequences</taxon>
        <taxon>metagenomes</taxon>
        <taxon>ecological metagenomes</taxon>
    </lineage>
</organism>
<dbReference type="InterPro" id="IPR011009">
    <property type="entry name" value="Kinase-like_dom_sf"/>
</dbReference>
<proteinExistence type="predicted"/>
<dbReference type="SUPFAM" id="SSF56112">
    <property type="entry name" value="Protein kinase-like (PK-like)"/>
    <property type="match status" value="1"/>
</dbReference>
<gene>
    <name evidence="1" type="ORF">LCGC14_1871810</name>
</gene>
<sequence length="168" mass="18411">MTMEAIGGHDGMTVYRTPEGIHKVAETDLEISHLLREASALSHMQGEHAPKLLDLNTLERWTLQEDLGPALSLDSNPIVALGAERFFGDCIDLLRSLRNNGIYHGDLTPPNLAWVEGRGLCALDWLESSLIGEVAPRKRLTTDAWQLLDTYMGLMGGCAAIQFAGSVR</sequence>
<accession>A0A0F9GSV9</accession>
<evidence type="ECO:0000313" key="1">
    <source>
        <dbReference type="EMBL" id="KKL93726.1"/>
    </source>
</evidence>
<dbReference type="AlphaFoldDB" id="A0A0F9GSV9"/>
<comment type="caution">
    <text evidence="1">The sequence shown here is derived from an EMBL/GenBank/DDBJ whole genome shotgun (WGS) entry which is preliminary data.</text>
</comment>
<dbReference type="EMBL" id="LAZR01019110">
    <property type="protein sequence ID" value="KKL93726.1"/>
    <property type="molecule type" value="Genomic_DNA"/>
</dbReference>
<name>A0A0F9GSV9_9ZZZZ</name>
<protein>
    <submittedName>
        <fullName evidence="1">Uncharacterized protein</fullName>
    </submittedName>
</protein>